<dbReference type="SUPFAM" id="SSF50129">
    <property type="entry name" value="GroES-like"/>
    <property type="match status" value="1"/>
</dbReference>
<accession>A0A8J3J0M9</accession>
<dbReference type="InterPro" id="IPR013149">
    <property type="entry name" value="ADH-like_C"/>
</dbReference>
<feature type="domain" description="Enoyl reductase (ER)" evidence="1">
    <location>
        <begin position="15"/>
        <end position="313"/>
    </location>
</feature>
<dbReference type="SMART" id="SM00829">
    <property type="entry name" value="PKS_ER"/>
    <property type="match status" value="1"/>
</dbReference>
<dbReference type="Pfam" id="PF00107">
    <property type="entry name" value="ADH_zinc_N"/>
    <property type="match status" value="1"/>
</dbReference>
<dbReference type="GO" id="GO:0016491">
    <property type="term" value="F:oxidoreductase activity"/>
    <property type="evidence" value="ECO:0007669"/>
    <property type="project" value="InterPro"/>
</dbReference>
<dbReference type="InterPro" id="IPR011032">
    <property type="entry name" value="GroES-like_sf"/>
</dbReference>
<dbReference type="AlphaFoldDB" id="A0A8J3J0M9"/>
<comment type="caution">
    <text evidence="2">The sequence shown here is derived from an EMBL/GenBank/DDBJ whole genome shotgun (WGS) entry which is preliminary data.</text>
</comment>
<dbReference type="EMBL" id="BNJK01000002">
    <property type="protein sequence ID" value="GHO99436.1"/>
    <property type="molecule type" value="Genomic_DNA"/>
</dbReference>
<reference evidence="2" key="1">
    <citation type="submission" date="2020-10" db="EMBL/GenBank/DDBJ databases">
        <title>Taxonomic study of unclassified bacteria belonging to the class Ktedonobacteria.</title>
        <authorList>
            <person name="Yabe S."/>
            <person name="Wang C.M."/>
            <person name="Zheng Y."/>
            <person name="Sakai Y."/>
            <person name="Cavaletti L."/>
            <person name="Monciardini P."/>
            <person name="Donadio S."/>
        </authorList>
    </citation>
    <scope>NUCLEOTIDE SEQUENCE</scope>
    <source>
        <strain evidence="2">ID150040</strain>
    </source>
</reference>
<dbReference type="PANTHER" id="PTHR43677">
    <property type="entry name" value="SHORT-CHAIN DEHYDROGENASE/REDUCTASE"/>
    <property type="match status" value="1"/>
</dbReference>
<dbReference type="Gene3D" id="3.90.180.10">
    <property type="entry name" value="Medium-chain alcohol dehydrogenases, catalytic domain"/>
    <property type="match status" value="1"/>
</dbReference>
<dbReference type="Proteomes" id="UP000597444">
    <property type="component" value="Unassembled WGS sequence"/>
</dbReference>
<evidence type="ECO:0000259" key="1">
    <source>
        <dbReference type="SMART" id="SM00829"/>
    </source>
</evidence>
<evidence type="ECO:0000313" key="2">
    <source>
        <dbReference type="EMBL" id="GHO99436.1"/>
    </source>
</evidence>
<dbReference type="SUPFAM" id="SSF51735">
    <property type="entry name" value="NAD(P)-binding Rossmann-fold domains"/>
    <property type="match status" value="1"/>
</dbReference>
<proteinExistence type="predicted"/>
<sequence length="315" mass="32880">MSSNRAIVVDPSVKGRLAIQEVASPTPLPSEALVRVAAISLNLGEVRRSTTAEAGWQPGWDFAGTVEQQAADGSGPRQGTRVVGVLSVGAWAEVIAVPTPMLAELPDTVTFSQAATLPVAGLTAYRALEKGGFLVGKRVLITGASGGVGHFAVQLAHIAGAQVIGVARRAERVADIRQAGAHHVIVSEDLEAARQSGPYHLILDAVGGNVLGNALSMLAPGGTAVSYGSSSDLQGTVTFKPQAFYWAGGANLYGLIIFHELARHPGSEDLGILARLIADGRLHPHIDLELSWTHIVDAVQSLLERRITGKVVLTL</sequence>
<protein>
    <submittedName>
        <fullName evidence="2">Oxidoreductase</fullName>
    </submittedName>
</protein>
<dbReference type="RefSeq" id="WP_220210078.1">
    <property type="nucleotide sequence ID" value="NZ_BNJK01000002.1"/>
</dbReference>
<dbReference type="Pfam" id="PF08240">
    <property type="entry name" value="ADH_N"/>
    <property type="match status" value="1"/>
</dbReference>
<dbReference type="InterPro" id="IPR051397">
    <property type="entry name" value="Zn-ADH-like_protein"/>
</dbReference>
<keyword evidence="3" id="KW-1185">Reference proteome</keyword>
<dbReference type="CDD" id="cd08270">
    <property type="entry name" value="MDR4"/>
    <property type="match status" value="1"/>
</dbReference>
<dbReference type="Gene3D" id="3.40.50.720">
    <property type="entry name" value="NAD(P)-binding Rossmann-like Domain"/>
    <property type="match status" value="1"/>
</dbReference>
<dbReference type="InterPro" id="IPR013154">
    <property type="entry name" value="ADH-like_N"/>
</dbReference>
<organism evidence="2 3">
    <name type="scientific">Reticulibacter mediterranei</name>
    <dbReference type="NCBI Taxonomy" id="2778369"/>
    <lineage>
        <taxon>Bacteria</taxon>
        <taxon>Bacillati</taxon>
        <taxon>Chloroflexota</taxon>
        <taxon>Ktedonobacteria</taxon>
        <taxon>Ktedonobacterales</taxon>
        <taxon>Reticulibacteraceae</taxon>
        <taxon>Reticulibacter</taxon>
    </lineage>
</organism>
<dbReference type="PANTHER" id="PTHR43677:SF4">
    <property type="entry name" value="QUINONE OXIDOREDUCTASE-LIKE PROTEIN 2"/>
    <property type="match status" value="1"/>
</dbReference>
<dbReference type="InterPro" id="IPR020843">
    <property type="entry name" value="ER"/>
</dbReference>
<gene>
    <name evidence="2" type="ORF">KSF_094840</name>
</gene>
<name>A0A8J3J0M9_9CHLR</name>
<dbReference type="InterPro" id="IPR036291">
    <property type="entry name" value="NAD(P)-bd_dom_sf"/>
</dbReference>
<evidence type="ECO:0000313" key="3">
    <source>
        <dbReference type="Proteomes" id="UP000597444"/>
    </source>
</evidence>